<evidence type="ECO:0000256" key="1">
    <source>
        <dbReference type="SAM" id="MobiDB-lite"/>
    </source>
</evidence>
<reference evidence="3" key="1">
    <citation type="submission" date="2020-11" db="EMBL/GenBank/DDBJ databases">
        <authorList>
            <person name="Tran Van P."/>
        </authorList>
    </citation>
    <scope>NUCLEOTIDE SEQUENCE</scope>
</reference>
<dbReference type="InterPro" id="IPR001163">
    <property type="entry name" value="Sm_dom_euk/arc"/>
</dbReference>
<dbReference type="EMBL" id="OE004049">
    <property type="protein sequence ID" value="CAD7460809.1"/>
    <property type="molecule type" value="Genomic_DNA"/>
</dbReference>
<feature type="domain" description="Sm" evidence="2">
    <location>
        <begin position="515"/>
        <end position="617"/>
    </location>
</feature>
<feature type="compositionally biased region" description="Basic and acidic residues" evidence="1">
    <location>
        <begin position="157"/>
        <end position="181"/>
    </location>
</feature>
<proteinExistence type="predicted"/>
<feature type="compositionally biased region" description="Polar residues" evidence="1">
    <location>
        <begin position="247"/>
        <end position="266"/>
    </location>
</feature>
<feature type="region of interest" description="Disordered" evidence="1">
    <location>
        <begin position="304"/>
        <end position="342"/>
    </location>
</feature>
<dbReference type="GO" id="GO:0071209">
    <property type="term" value="F:U7 snRNA binding"/>
    <property type="evidence" value="ECO:0007669"/>
    <property type="project" value="InterPro"/>
</dbReference>
<dbReference type="AlphaFoldDB" id="A0A7R9NYK0"/>
<evidence type="ECO:0000259" key="2">
    <source>
        <dbReference type="SMART" id="SM00651"/>
    </source>
</evidence>
<dbReference type="SUPFAM" id="SSF50182">
    <property type="entry name" value="Sm-like ribonucleoproteins"/>
    <property type="match status" value="1"/>
</dbReference>
<evidence type="ECO:0000313" key="3">
    <source>
        <dbReference type="EMBL" id="CAD7460809.1"/>
    </source>
</evidence>
<dbReference type="GO" id="GO:0006398">
    <property type="term" value="P:mRNA 3'-end processing by stem-loop binding and cleavage"/>
    <property type="evidence" value="ECO:0007669"/>
    <property type="project" value="TreeGrafter"/>
</dbReference>
<dbReference type="PANTHER" id="PTHR21415">
    <property type="entry name" value="U7 SNRNA-ASSOCIATED SM-LIKE PROTEIN LSM11"/>
    <property type="match status" value="1"/>
</dbReference>
<protein>
    <recommendedName>
        <fullName evidence="2">Sm domain-containing protein</fullName>
    </recommendedName>
</protein>
<dbReference type="Pfam" id="PF01423">
    <property type="entry name" value="LSM"/>
    <property type="match status" value="1"/>
</dbReference>
<dbReference type="GO" id="GO:0005683">
    <property type="term" value="C:U7 snRNP"/>
    <property type="evidence" value="ECO:0007669"/>
    <property type="project" value="TreeGrafter"/>
</dbReference>
<name>A0A7R9NYK0_9NEOP</name>
<accession>A0A7R9NYK0</accession>
<feature type="compositionally biased region" description="Polar residues" evidence="1">
    <location>
        <begin position="200"/>
        <end position="209"/>
    </location>
</feature>
<dbReference type="PANTHER" id="PTHR21415:SF1">
    <property type="entry name" value="U7 SNRNA-ASSOCIATED SM-LIKE PROTEIN LSM11"/>
    <property type="match status" value="1"/>
</dbReference>
<organism evidence="3">
    <name type="scientific">Timema tahoe</name>
    <dbReference type="NCBI Taxonomy" id="61484"/>
    <lineage>
        <taxon>Eukaryota</taxon>
        <taxon>Metazoa</taxon>
        <taxon>Ecdysozoa</taxon>
        <taxon>Arthropoda</taxon>
        <taxon>Hexapoda</taxon>
        <taxon>Insecta</taxon>
        <taxon>Pterygota</taxon>
        <taxon>Neoptera</taxon>
        <taxon>Polyneoptera</taxon>
        <taxon>Phasmatodea</taxon>
        <taxon>Timematodea</taxon>
        <taxon>Timematoidea</taxon>
        <taxon>Timematidae</taxon>
        <taxon>Timema</taxon>
    </lineage>
</organism>
<dbReference type="Gene3D" id="2.30.30.100">
    <property type="match status" value="1"/>
</dbReference>
<feature type="region of interest" description="Disordered" evidence="1">
    <location>
        <begin position="157"/>
        <end position="291"/>
    </location>
</feature>
<dbReference type="SMART" id="SM00651">
    <property type="entry name" value="Sm"/>
    <property type="match status" value="1"/>
</dbReference>
<dbReference type="InterPro" id="IPR010920">
    <property type="entry name" value="LSM_dom_sf"/>
</dbReference>
<gene>
    <name evidence="3" type="ORF">TTEB3V08_LOCUS8726</name>
</gene>
<feature type="compositionally biased region" description="Basic and acidic residues" evidence="1">
    <location>
        <begin position="223"/>
        <end position="241"/>
    </location>
</feature>
<dbReference type="InterPro" id="IPR039267">
    <property type="entry name" value="Lsm11"/>
</dbReference>
<sequence length="619" mass="69531">MACCGISSPKSFGTAWFYSVVGLKTQSQAKQHYTDSHDSRNLSKLALFWYSLRFGSLTVFTRCAVAEPVLAPRKQRPERNLLTRMRNTLTGPLARLRDCTELRARVKGQNKVRTVLPPVQGQIKVRTRSYHPFRVKIPPVLGQSKVRTMLPPVLDQSKVKTESYHQTRVRERVRARLEHGLTTRPGSKHGLTTRPGPEQGKNSLTTRPSLEQGENILTTSPGSEKDKSLTTRSGSEQDKTRVPLPVQGQSKVRTFLQPVQGQNQGSEQDKNRVIPPVQGQSKVRTESYHQSRVREISSLTIRPGSKQDKNRVLPPVQGQSQGKNIALPPAQGQRKLRTQPYHASRVRARVKVKVRIVLPSVQGQRQGMNSLTTRAGSEKGKNIVLPPVQGHSKGQSKGNNRVLPPVLGQNKVRTLLPAVQGQSKVSTEFYDPSRIRTRSEQDKNIVLPPVQNGAPGSRTSNQLIQTRILRRQSRLDWLSKTGLESRSGVVKVVFPFSLHYGESKMYRRRSYIPEMVGLVARDNVMLVYIRNMKGIRGYCIAFVAAFDKHWNLALEDVTEVWTRPIKRKAVALGGPSPELQVQPSRVQVVKKDRRTETCERHVSQLMVRGEQVALIAILD</sequence>
<feature type="region of interest" description="Disordered" evidence="1">
    <location>
        <begin position="381"/>
        <end position="400"/>
    </location>
</feature>